<feature type="transmembrane region" description="Helical" evidence="1">
    <location>
        <begin position="191"/>
        <end position="220"/>
    </location>
</feature>
<feature type="transmembrane region" description="Helical" evidence="1">
    <location>
        <begin position="83"/>
        <end position="101"/>
    </location>
</feature>
<evidence type="ECO:0000313" key="2">
    <source>
        <dbReference type="EMBL" id="KKU04648.1"/>
    </source>
</evidence>
<keyword evidence="1" id="KW-1133">Transmembrane helix</keyword>
<dbReference type="PATRIC" id="fig|1618649.3.peg.243"/>
<dbReference type="AlphaFoldDB" id="A0A0G1PGX8"/>
<proteinExistence type="predicted"/>
<reference evidence="2 3" key="1">
    <citation type="journal article" date="2015" name="Nature">
        <title>rRNA introns, odd ribosomes, and small enigmatic genomes across a large radiation of phyla.</title>
        <authorList>
            <person name="Brown C.T."/>
            <person name="Hug L.A."/>
            <person name="Thomas B.C."/>
            <person name="Sharon I."/>
            <person name="Castelle C.J."/>
            <person name="Singh A."/>
            <person name="Wilkins M.J."/>
            <person name="Williams K.H."/>
            <person name="Banfield J.F."/>
        </authorList>
    </citation>
    <scope>NUCLEOTIDE SEQUENCE [LARGE SCALE GENOMIC DNA]</scope>
</reference>
<protein>
    <submittedName>
        <fullName evidence="2">Uncharacterized protein</fullName>
    </submittedName>
</protein>
<evidence type="ECO:0000256" key="1">
    <source>
        <dbReference type="SAM" id="Phobius"/>
    </source>
</evidence>
<feature type="transmembrane region" description="Helical" evidence="1">
    <location>
        <begin position="7"/>
        <end position="28"/>
    </location>
</feature>
<feature type="transmembrane region" description="Helical" evidence="1">
    <location>
        <begin position="34"/>
        <end position="54"/>
    </location>
</feature>
<gene>
    <name evidence="2" type="ORF">UX06_C0012G0003</name>
</gene>
<dbReference type="Proteomes" id="UP000034696">
    <property type="component" value="Unassembled WGS sequence"/>
</dbReference>
<feature type="transmembrane region" description="Helical" evidence="1">
    <location>
        <begin position="122"/>
        <end position="140"/>
    </location>
</feature>
<comment type="caution">
    <text evidence="2">The sequence shown here is derived from an EMBL/GenBank/DDBJ whole genome shotgun (WGS) entry which is preliminary data.</text>
</comment>
<evidence type="ECO:0000313" key="3">
    <source>
        <dbReference type="Proteomes" id="UP000034696"/>
    </source>
</evidence>
<dbReference type="EMBL" id="LCKT01000012">
    <property type="protein sequence ID" value="KKU04648.1"/>
    <property type="molecule type" value="Genomic_DNA"/>
</dbReference>
<name>A0A0G1PGX8_9BACT</name>
<sequence length="244" mass="27521">MKLWQKLMLSALVVASGGYFWFLLGGAYPPTLELISSLSAVVLVFFLGMLGLAFILLEKNISALLVLLSASPTLLFLGDKYLALGIMLGSATLSFVPAHRIKKEIKSRMIFSVGEMLHKGMPVFLTIMALSLAAFFYPQLEAITFQDVIPESFFEKVLAFLPFEVPEDALYQTSIDLLQERFRSYERYLPVVFVFVVFAAFRTLFILLGWIGIAISWLAFKILLYASVVKISTRPMPQEYIEFK</sequence>
<feature type="transmembrane region" description="Helical" evidence="1">
    <location>
        <begin position="61"/>
        <end position="77"/>
    </location>
</feature>
<accession>A0A0G1PGX8</accession>
<organism evidence="2 3">
    <name type="scientific">Candidatus Giovannonibacteria bacterium GW2011_GWA2_45_21</name>
    <dbReference type="NCBI Taxonomy" id="1618649"/>
    <lineage>
        <taxon>Bacteria</taxon>
        <taxon>Candidatus Giovannoniibacteriota</taxon>
    </lineage>
</organism>
<keyword evidence="1" id="KW-0472">Membrane</keyword>
<keyword evidence="1" id="KW-0812">Transmembrane</keyword>